<accession>A0A9D2HK19</accession>
<name>A0A9D2HK19_9FIRM</name>
<gene>
    <name evidence="2" type="ORF">IAA07_11610</name>
</gene>
<dbReference type="EMBL" id="DWZA01000100">
    <property type="protein sequence ID" value="HJA72200.1"/>
    <property type="molecule type" value="Genomic_DNA"/>
</dbReference>
<protein>
    <submittedName>
        <fullName evidence="2">Helix-turn-helix domain-containing protein</fullName>
    </submittedName>
</protein>
<sequence length="295" mass="34796">MDMHPKTTMSVREMGKLLGLKKVDSYWLVHKEYFDTILLNGKMRVVIDSFEYWYAGQVKYRKVNGDPPGKRLMQESYSARDIGRMLGISEQYSYQVMKDAGIKPVLVDYWQRFPRKAFDQWYAGQTRFRNQEDRKRDAEIEENSMSMPDMARLLDVPRSVVYKILRTSLGKEILEVITLADRKRITRESFDRWYSSQTEFLKPEDQPKGVPRKYPTYKDSLTKKKVATSQGVKEVHSSGNPDYLTVSEAAFLAKCNTVRIHKWIKNDRFPVLKLPGRVIRIPKNEFEEFLKNRRK</sequence>
<reference evidence="2" key="2">
    <citation type="submission" date="2021-04" db="EMBL/GenBank/DDBJ databases">
        <authorList>
            <person name="Gilroy R."/>
        </authorList>
    </citation>
    <scope>NUCLEOTIDE SEQUENCE</scope>
    <source>
        <strain evidence="2">CHK178-16964</strain>
    </source>
</reference>
<dbReference type="Pfam" id="PF12728">
    <property type="entry name" value="HTH_17"/>
    <property type="match status" value="1"/>
</dbReference>
<comment type="caution">
    <text evidence="2">The sequence shown here is derived from an EMBL/GenBank/DDBJ whole genome shotgun (WGS) entry which is preliminary data.</text>
</comment>
<evidence type="ECO:0000313" key="3">
    <source>
        <dbReference type="Proteomes" id="UP000823900"/>
    </source>
</evidence>
<evidence type="ECO:0000259" key="1">
    <source>
        <dbReference type="Pfam" id="PF12728"/>
    </source>
</evidence>
<dbReference type="InterPro" id="IPR041657">
    <property type="entry name" value="HTH_17"/>
</dbReference>
<dbReference type="AlphaFoldDB" id="A0A9D2HK19"/>
<evidence type="ECO:0000313" key="2">
    <source>
        <dbReference type="EMBL" id="HJA72200.1"/>
    </source>
</evidence>
<dbReference type="Proteomes" id="UP000823900">
    <property type="component" value="Unassembled WGS sequence"/>
</dbReference>
<organism evidence="2 3">
    <name type="scientific">Candidatus Lachnoclostridium stercoravium</name>
    <dbReference type="NCBI Taxonomy" id="2838633"/>
    <lineage>
        <taxon>Bacteria</taxon>
        <taxon>Bacillati</taxon>
        <taxon>Bacillota</taxon>
        <taxon>Clostridia</taxon>
        <taxon>Lachnospirales</taxon>
        <taxon>Lachnospiraceae</taxon>
    </lineage>
</organism>
<reference evidence="2" key="1">
    <citation type="journal article" date="2021" name="PeerJ">
        <title>Extensive microbial diversity within the chicken gut microbiome revealed by metagenomics and culture.</title>
        <authorList>
            <person name="Gilroy R."/>
            <person name="Ravi A."/>
            <person name="Getino M."/>
            <person name="Pursley I."/>
            <person name="Horton D.L."/>
            <person name="Alikhan N.F."/>
            <person name="Baker D."/>
            <person name="Gharbi K."/>
            <person name="Hall N."/>
            <person name="Watson M."/>
            <person name="Adriaenssens E.M."/>
            <person name="Foster-Nyarko E."/>
            <person name="Jarju S."/>
            <person name="Secka A."/>
            <person name="Antonio M."/>
            <person name="Oren A."/>
            <person name="Chaudhuri R.R."/>
            <person name="La Ragione R."/>
            <person name="Hildebrand F."/>
            <person name="Pallen M.J."/>
        </authorList>
    </citation>
    <scope>NUCLEOTIDE SEQUENCE</scope>
    <source>
        <strain evidence="2">CHK178-16964</strain>
    </source>
</reference>
<proteinExistence type="predicted"/>
<feature type="domain" description="Helix-turn-helix" evidence="1">
    <location>
        <begin position="243"/>
        <end position="294"/>
    </location>
</feature>